<evidence type="ECO:0000313" key="4">
    <source>
        <dbReference type="Proteomes" id="UP001556098"/>
    </source>
</evidence>
<evidence type="ECO:0000313" key="3">
    <source>
        <dbReference type="EMBL" id="MEW9921290.1"/>
    </source>
</evidence>
<dbReference type="InterPro" id="IPR036928">
    <property type="entry name" value="AS_sf"/>
</dbReference>
<dbReference type="RefSeq" id="WP_367878990.1">
    <property type="nucleotide sequence ID" value="NZ_JBFNXX010000014.1"/>
</dbReference>
<dbReference type="SUPFAM" id="SSF75304">
    <property type="entry name" value="Amidase signature (AS) enzymes"/>
    <property type="match status" value="1"/>
</dbReference>
<sequence length="457" mass="46885">MKEPQSYIGATAATLGRAIAAGDLDPVSFAECLLERIEAQTSPIFLTVTRDRALAEATAARDRAKTGRMLSPLDGVPIAWKDLIDMAGETTTAASDLFRDAAPAGTDAPIVANAAAAGMVSLGKLNLTEFAYSGIGLNPHYGTPLNPRSTDGPRSPGGSSSGSGAAVAGDLAPIAIGTDTGGSVRIPAAFNGVTGYKSSEGRIDATGVFALSKTLDTVGPLAQTVEDCILADAVMRGAVGGIIRRADPKALRVFVTESVVLDALEPEVASNFEATLARLEKAGVAVSRGPLPEFAEAAALAGEIGTITAAEAYFEHAARVDGPDRDRIDRRVVARIDIGKAISAAGLIRLQRARMAVMQSLEAKLDGALIAMPTAPHVAPLTAPLEADDALFHKVNLMTLRNTAIGNFLNLPGVAIPNGTGDGGMPTSFLLSAPANHDERLLGAALALEGLIRGDAA</sequence>
<dbReference type="InterPro" id="IPR000120">
    <property type="entry name" value="Amidase"/>
</dbReference>
<dbReference type="PANTHER" id="PTHR11895:SF176">
    <property type="entry name" value="AMIDASE AMID-RELATED"/>
    <property type="match status" value="1"/>
</dbReference>
<organism evidence="3 4">
    <name type="scientific">Sulfitobacter sediminis</name>
    <dbReference type="NCBI Taxonomy" id="3234186"/>
    <lineage>
        <taxon>Bacteria</taxon>
        <taxon>Pseudomonadati</taxon>
        <taxon>Pseudomonadota</taxon>
        <taxon>Alphaproteobacteria</taxon>
        <taxon>Rhodobacterales</taxon>
        <taxon>Roseobacteraceae</taxon>
        <taxon>Sulfitobacter</taxon>
    </lineage>
</organism>
<keyword evidence="3" id="KW-0378">Hydrolase</keyword>
<reference evidence="3 4" key="1">
    <citation type="submission" date="2024-07" db="EMBL/GenBank/DDBJ databases">
        <title>Marimonas sp.nov., isolated from tidal-flat sediment.</title>
        <authorList>
            <person name="Jayan J.N."/>
            <person name="Lee S.S."/>
        </authorList>
    </citation>
    <scope>NUCLEOTIDE SEQUENCE [LARGE SCALE GENOMIC DNA]</scope>
    <source>
        <strain evidence="3 4">MJW-29</strain>
    </source>
</reference>
<name>A0ABV3RQK9_9RHOB</name>
<dbReference type="GO" id="GO:0004040">
    <property type="term" value="F:amidase activity"/>
    <property type="evidence" value="ECO:0007669"/>
    <property type="project" value="UniProtKB-EC"/>
</dbReference>
<dbReference type="Pfam" id="PF01425">
    <property type="entry name" value="Amidase"/>
    <property type="match status" value="1"/>
</dbReference>
<evidence type="ECO:0000256" key="1">
    <source>
        <dbReference type="SAM" id="MobiDB-lite"/>
    </source>
</evidence>
<proteinExistence type="predicted"/>
<accession>A0ABV3RQK9</accession>
<dbReference type="Proteomes" id="UP001556098">
    <property type="component" value="Unassembled WGS sequence"/>
</dbReference>
<dbReference type="PROSITE" id="PS00571">
    <property type="entry name" value="AMIDASES"/>
    <property type="match status" value="1"/>
</dbReference>
<dbReference type="Gene3D" id="3.90.1300.10">
    <property type="entry name" value="Amidase signature (AS) domain"/>
    <property type="match status" value="1"/>
</dbReference>
<evidence type="ECO:0000259" key="2">
    <source>
        <dbReference type="Pfam" id="PF01425"/>
    </source>
</evidence>
<dbReference type="InterPro" id="IPR023631">
    <property type="entry name" value="Amidase_dom"/>
</dbReference>
<comment type="caution">
    <text evidence="3">The sequence shown here is derived from an EMBL/GenBank/DDBJ whole genome shotgun (WGS) entry which is preliminary data.</text>
</comment>
<protein>
    <submittedName>
        <fullName evidence="3">Amidase</fullName>
        <ecNumber evidence="3">3.5.1.4</ecNumber>
    </submittedName>
</protein>
<dbReference type="PANTHER" id="PTHR11895">
    <property type="entry name" value="TRANSAMIDASE"/>
    <property type="match status" value="1"/>
</dbReference>
<dbReference type="NCBIfam" id="NF004766">
    <property type="entry name" value="PRK06102.1"/>
    <property type="match status" value="1"/>
</dbReference>
<feature type="region of interest" description="Disordered" evidence="1">
    <location>
        <begin position="143"/>
        <end position="165"/>
    </location>
</feature>
<keyword evidence="4" id="KW-1185">Reference proteome</keyword>
<feature type="compositionally biased region" description="Low complexity" evidence="1">
    <location>
        <begin position="152"/>
        <end position="164"/>
    </location>
</feature>
<dbReference type="EMBL" id="JBFNXX010000014">
    <property type="protein sequence ID" value="MEW9921290.1"/>
    <property type="molecule type" value="Genomic_DNA"/>
</dbReference>
<dbReference type="EC" id="3.5.1.4" evidence="3"/>
<feature type="domain" description="Amidase" evidence="2">
    <location>
        <begin position="32"/>
        <end position="442"/>
    </location>
</feature>
<dbReference type="InterPro" id="IPR020556">
    <property type="entry name" value="Amidase_CS"/>
</dbReference>
<gene>
    <name evidence="3" type="ORF">AB2B41_16895</name>
</gene>